<protein>
    <recommendedName>
        <fullName evidence="3">DUF927 domain-containing protein</fullName>
    </recommendedName>
</protein>
<dbReference type="SUPFAM" id="SSF52540">
    <property type="entry name" value="P-loop containing nucleoside triphosphate hydrolases"/>
    <property type="match status" value="1"/>
</dbReference>
<evidence type="ECO:0008006" key="3">
    <source>
        <dbReference type="Google" id="ProtNLM"/>
    </source>
</evidence>
<dbReference type="Proteomes" id="UP000195326">
    <property type="component" value="Unassembled WGS sequence"/>
</dbReference>
<accession>A0A1Y4LT52</accession>
<organism evidence="1 2">
    <name type="scientific">Butyricicoccus pullicaecorum</name>
    <dbReference type="NCBI Taxonomy" id="501571"/>
    <lineage>
        <taxon>Bacteria</taxon>
        <taxon>Bacillati</taxon>
        <taxon>Bacillota</taxon>
        <taxon>Clostridia</taxon>
        <taxon>Eubacteriales</taxon>
        <taxon>Butyricicoccaceae</taxon>
        <taxon>Butyricicoccus</taxon>
    </lineage>
</organism>
<name>A0A1Y4LT52_9FIRM</name>
<dbReference type="AlphaFoldDB" id="A0A1Y4LT52"/>
<evidence type="ECO:0000313" key="2">
    <source>
        <dbReference type="Proteomes" id="UP000195326"/>
    </source>
</evidence>
<dbReference type="RefSeq" id="WP_087414886.1">
    <property type="nucleotide sequence ID" value="NZ_NFKL01000008.1"/>
</dbReference>
<reference evidence="2" key="1">
    <citation type="submission" date="2017-04" db="EMBL/GenBank/DDBJ databases">
        <title>Function of individual gut microbiota members based on whole genome sequencing of pure cultures obtained from chicken caecum.</title>
        <authorList>
            <person name="Medvecky M."/>
            <person name="Cejkova D."/>
            <person name="Polansky O."/>
            <person name="Karasova D."/>
            <person name="Kubasova T."/>
            <person name="Cizek A."/>
            <person name="Rychlik I."/>
        </authorList>
    </citation>
    <scope>NUCLEOTIDE SEQUENCE [LARGE SCALE GENOMIC DNA]</scope>
    <source>
        <strain evidence="2">An179</strain>
    </source>
</reference>
<evidence type="ECO:0000313" key="1">
    <source>
        <dbReference type="EMBL" id="OUP58779.1"/>
    </source>
</evidence>
<sequence>MINLRVEDGAIFQDDRQVCNAEIAIKNVYFSTNMRPAAARVVVRMSGMDDGAFVLDLEHMTFSALRQRMPLLRCGGPKDRQLLDAFLVEELQKKITYDAKNGRKPIILLEPSGIQQVGEHYTAVVGGQVIADELDYEVAVKQDRWKVPEPQPNMLLEFMEFMKNAPAPVLLTAAFVATSMVRSIILESGIDFQGLLYVSGPQGVGKTTLAKKLAGFVKNPETNREALFFDSSSTVAAIRDAMASARDLPIIIDDLCLSAGKNVQKKRIELGAQIVREASNAACFTKKSRDGSAIELSCNAGVIVTAEFVLHNQSDITRCIAVKVSDPLQLPDGLNAQLAAGAMCNFLYAFVTHVPEAVKRLREMVAEGNAVSALAECEEQRVRTNLLVLRWAFHELIEALAVLHYTRRFADELKQRFDEALAESVEETQCALEAVRSNIPEGNLAYIILRGYQNNDFHVLKNESKIGKLKQRVGIIWKGNLCLRPSALIPYIQRQNGYHDWSRNKIVSELRKLGVLCIQGEDAATVRLTKDKDVPRVYHFNMEMLEAMAEYY</sequence>
<comment type="caution">
    <text evidence="1">The sequence shown here is derived from an EMBL/GenBank/DDBJ whole genome shotgun (WGS) entry which is preliminary data.</text>
</comment>
<dbReference type="EMBL" id="NFKL01000008">
    <property type="protein sequence ID" value="OUP58779.1"/>
    <property type="molecule type" value="Genomic_DNA"/>
</dbReference>
<dbReference type="InterPro" id="IPR027417">
    <property type="entry name" value="P-loop_NTPase"/>
</dbReference>
<dbReference type="Gene3D" id="3.40.50.300">
    <property type="entry name" value="P-loop containing nucleotide triphosphate hydrolases"/>
    <property type="match status" value="1"/>
</dbReference>
<proteinExistence type="predicted"/>
<gene>
    <name evidence="1" type="ORF">B5F15_07170</name>
</gene>